<dbReference type="AlphaFoldDB" id="A0A218WLK3"/>
<reference evidence="3" key="1">
    <citation type="journal article" date="2017" name="Plant J.">
        <title>The pomegranate (Punica granatum L.) genome and the genomics of punicalagin biosynthesis.</title>
        <authorList>
            <person name="Qin G."/>
            <person name="Xu C."/>
            <person name="Ming R."/>
            <person name="Tang H."/>
            <person name="Guyot R."/>
            <person name="Kramer E.M."/>
            <person name="Hu Y."/>
            <person name="Yi X."/>
            <person name="Qi Y."/>
            <person name="Xu X."/>
            <person name="Gao Z."/>
            <person name="Pan H."/>
            <person name="Jian J."/>
            <person name="Tian Y."/>
            <person name="Yue Z."/>
            <person name="Xu Y."/>
        </authorList>
    </citation>
    <scope>NUCLEOTIDE SEQUENCE [LARGE SCALE GENOMIC DNA]</scope>
    <source>
        <strain evidence="3">cv. Dabenzi</strain>
    </source>
</reference>
<protein>
    <submittedName>
        <fullName evidence="2">Uncharacterized protein</fullName>
    </submittedName>
</protein>
<evidence type="ECO:0000313" key="2">
    <source>
        <dbReference type="EMBL" id="OWM73727.1"/>
    </source>
</evidence>
<dbReference type="EMBL" id="MTKT01003950">
    <property type="protein sequence ID" value="OWM73727.1"/>
    <property type="molecule type" value="Genomic_DNA"/>
</dbReference>
<dbReference type="Proteomes" id="UP000197138">
    <property type="component" value="Unassembled WGS sequence"/>
</dbReference>
<organism evidence="2 3">
    <name type="scientific">Punica granatum</name>
    <name type="common">Pomegranate</name>
    <dbReference type="NCBI Taxonomy" id="22663"/>
    <lineage>
        <taxon>Eukaryota</taxon>
        <taxon>Viridiplantae</taxon>
        <taxon>Streptophyta</taxon>
        <taxon>Embryophyta</taxon>
        <taxon>Tracheophyta</taxon>
        <taxon>Spermatophyta</taxon>
        <taxon>Magnoliopsida</taxon>
        <taxon>eudicotyledons</taxon>
        <taxon>Gunneridae</taxon>
        <taxon>Pentapetalae</taxon>
        <taxon>rosids</taxon>
        <taxon>malvids</taxon>
        <taxon>Myrtales</taxon>
        <taxon>Lythraceae</taxon>
        <taxon>Punica</taxon>
    </lineage>
</organism>
<gene>
    <name evidence="2" type="ORF">CDL15_Pgr026831</name>
</gene>
<evidence type="ECO:0000256" key="1">
    <source>
        <dbReference type="SAM" id="MobiDB-lite"/>
    </source>
</evidence>
<proteinExistence type="predicted"/>
<name>A0A218WLK3_PUNGR</name>
<evidence type="ECO:0000313" key="3">
    <source>
        <dbReference type="Proteomes" id="UP000197138"/>
    </source>
</evidence>
<feature type="compositionally biased region" description="Acidic residues" evidence="1">
    <location>
        <begin position="1"/>
        <end position="20"/>
    </location>
</feature>
<feature type="compositionally biased region" description="Basic and acidic residues" evidence="1">
    <location>
        <begin position="21"/>
        <end position="33"/>
    </location>
</feature>
<comment type="caution">
    <text evidence="2">The sequence shown here is derived from an EMBL/GenBank/DDBJ whole genome shotgun (WGS) entry which is preliminary data.</text>
</comment>
<accession>A0A218WLK3</accession>
<sequence length="113" mass="13101">MDDNNDSDGDDDYGPDDEIDYERLKEDEYRSDASNEESIEALRNLKLYSKSRREGRDFDYTEDISDYEVEQSDVAENDMGREAEQSMADQVIVSKLCLIYKLSTATENWESEA</sequence>
<feature type="region of interest" description="Disordered" evidence="1">
    <location>
        <begin position="1"/>
        <end position="36"/>
    </location>
</feature>